<evidence type="ECO:0000313" key="1">
    <source>
        <dbReference type="EMBL" id="TQE04072.1"/>
    </source>
</evidence>
<comment type="caution">
    <text evidence="1">The sequence shown here is derived from an EMBL/GenBank/DDBJ whole genome shotgun (WGS) entry which is preliminary data.</text>
</comment>
<gene>
    <name evidence="1" type="ORF">C1H46_010292</name>
</gene>
<accession>A0A540MZ64</accession>
<dbReference type="EMBL" id="VIEB01000146">
    <property type="protein sequence ID" value="TQE04072.1"/>
    <property type="molecule type" value="Genomic_DNA"/>
</dbReference>
<dbReference type="Proteomes" id="UP000315295">
    <property type="component" value="Unassembled WGS sequence"/>
</dbReference>
<protein>
    <submittedName>
        <fullName evidence="1">Uncharacterized protein</fullName>
    </submittedName>
</protein>
<sequence>MRRHLLQHPCVEHTLVLHSLGHANLEVAPPRPTYFATLPLADFRSGISGLSFNVCNSVVLFGIVDGADPFCVIAGGF</sequence>
<name>A0A540MZ64_MALBA</name>
<reference evidence="1 2" key="1">
    <citation type="journal article" date="2019" name="G3 (Bethesda)">
        <title>Sequencing of a Wild Apple (Malus baccata) Genome Unravels the Differences Between Cultivated and Wild Apple Species Regarding Disease Resistance and Cold Tolerance.</title>
        <authorList>
            <person name="Chen X."/>
        </authorList>
    </citation>
    <scope>NUCLEOTIDE SEQUENCE [LARGE SCALE GENOMIC DNA]</scope>
    <source>
        <strain evidence="2">cv. Shandingzi</strain>
        <tissue evidence="1">Leaves</tissue>
    </source>
</reference>
<keyword evidence="2" id="KW-1185">Reference proteome</keyword>
<proteinExistence type="predicted"/>
<organism evidence="1 2">
    <name type="scientific">Malus baccata</name>
    <name type="common">Siberian crab apple</name>
    <name type="synonym">Pyrus baccata</name>
    <dbReference type="NCBI Taxonomy" id="106549"/>
    <lineage>
        <taxon>Eukaryota</taxon>
        <taxon>Viridiplantae</taxon>
        <taxon>Streptophyta</taxon>
        <taxon>Embryophyta</taxon>
        <taxon>Tracheophyta</taxon>
        <taxon>Spermatophyta</taxon>
        <taxon>Magnoliopsida</taxon>
        <taxon>eudicotyledons</taxon>
        <taxon>Gunneridae</taxon>
        <taxon>Pentapetalae</taxon>
        <taxon>rosids</taxon>
        <taxon>fabids</taxon>
        <taxon>Rosales</taxon>
        <taxon>Rosaceae</taxon>
        <taxon>Amygdaloideae</taxon>
        <taxon>Maleae</taxon>
        <taxon>Malus</taxon>
    </lineage>
</organism>
<dbReference type="AlphaFoldDB" id="A0A540MZ64"/>
<evidence type="ECO:0000313" key="2">
    <source>
        <dbReference type="Proteomes" id="UP000315295"/>
    </source>
</evidence>